<evidence type="ECO:0000313" key="1">
    <source>
        <dbReference type="EMBL" id="PRY28585.1"/>
    </source>
</evidence>
<dbReference type="AlphaFoldDB" id="A0A2T0S580"/>
<comment type="caution">
    <text evidence="1">The sequence shown here is derived from an EMBL/GenBank/DDBJ whole genome shotgun (WGS) entry which is preliminary data.</text>
</comment>
<name>A0A2T0S580_9PSEU</name>
<dbReference type="RefSeq" id="WP_245887553.1">
    <property type="nucleotide sequence ID" value="NZ_PVTF01000028.1"/>
</dbReference>
<proteinExistence type="predicted"/>
<sequence>THPPPGRRHRAGTEDLPLYRRLVRTEGRFRPDQIDALNRLSRQVMADRQAKGERITPNTLVRLAVDLLLAHADDLRGDTEDQLRASLIPDPTPLDTL</sequence>
<gene>
    <name evidence="1" type="ORF">CLV43_1288</name>
</gene>
<keyword evidence="2" id="KW-1185">Reference proteome</keyword>
<accession>A0A2T0S580</accession>
<protein>
    <submittedName>
        <fullName evidence="1">Uncharacterized protein</fullName>
    </submittedName>
</protein>
<organism evidence="1 2">
    <name type="scientific">Umezawaea tangerina</name>
    <dbReference type="NCBI Taxonomy" id="84725"/>
    <lineage>
        <taxon>Bacteria</taxon>
        <taxon>Bacillati</taxon>
        <taxon>Actinomycetota</taxon>
        <taxon>Actinomycetes</taxon>
        <taxon>Pseudonocardiales</taxon>
        <taxon>Pseudonocardiaceae</taxon>
        <taxon>Umezawaea</taxon>
    </lineage>
</organism>
<reference evidence="1 2" key="1">
    <citation type="submission" date="2018-03" db="EMBL/GenBank/DDBJ databases">
        <title>Genomic Encyclopedia of Archaeal and Bacterial Type Strains, Phase II (KMG-II): from individual species to whole genera.</title>
        <authorList>
            <person name="Goeker M."/>
        </authorList>
    </citation>
    <scope>NUCLEOTIDE SEQUENCE [LARGE SCALE GENOMIC DNA]</scope>
    <source>
        <strain evidence="1 2">DSM 44720</strain>
    </source>
</reference>
<dbReference type="EMBL" id="PVTF01000028">
    <property type="protein sequence ID" value="PRY28585.1"/>
    <property type="molecule type" value="Genomic_DNA"/>
</dbReference>
<dbReference type="Proteomes" id="UP000239494">
    <property type="component" value="Unassembled WGS sequence"/>
</dbReference>
<feature type="non-terminal residue" evidence="1">
    <location>
        <position position="1"/>
    </location>
</feature>
<evidence type="ECO:0000313" key="2">
    <source>
        <dbReference type="Proteomes" id="UP000239494"/>
    </source>
</evidence>